<reference evidence="7" key="1">
    <citation type="submission" date="2022-01" db="EMBL/GenBank/DDBJ databases">
        <title>PSI-footprinting approach for the identification of protein synthesis inhibitor producers.</title>
        <authorList>
            <person name="Handel F."/>
            <person name="Kulik A."/>
            <person name="Wex K.W."/>
            <person name="Berscheid A."/>
            <person name="Saur J.S."/>
            <person name="Winkler A."/>
            <person name="Wibberg D."/>
            <person name="Kalinowski J."/>
            <person name="Broetz-Oesterhelt H."/>
            <person name="Mast Y."/>
        </authorList>
    </citation>
    <scope>NUCLEOTIDE SEQUENCE</scope>
    <source>
        <strain evidence="7">KNN 49.3e</strain>
    </source>
</reference>
<dbReference type="Pfam" id="PF01636">
    <property type="entry name" value="APH"/>
    <property type="match status" value="1"/>
</dbReference>
<name>A0ABY4NXH7_9PSEU</name>
<comment type="similarity">
    <text evidence="1">Belongs to the methylthioribose kinase family.</text>
</comment>
<organism evidence="7 8">
    <name type="scientific">Amycolatopsis thermalba</name>
    <dbReference type="NCBI Taxonomy" id="944492"/>
    <lineage>
        <taxon>Bacteria</taxon>
        <taxon>Bacillati</taxon>
        <taxon>Actinomycetota</taxon>
        <taxon>Actinomycetes</taxon>
        <taxon>Pseudonocardiales</taxon>
        <taxon>Pseudonocardiaceae</taxon>
        <taxon>Amycolatopsis</taxon>
    </lineage>
</organism>
<evidence type="ECO:0000256" key="1">
    <source>
        <dbReference type="ARBA" id="ARBA00010165"/>
    </source>
</evidence>
<evidence type="ECO:0000256" key="3">
    <source>
        <dbReference type="ARBA" id="ARBA00022741"/>
    </source>
</evidence>
<evidence type="ECO:0000313" key="8">
    <source>
        <dbReference type="Proteomes" id="UP000830158"/>
    </source>
</evidence>
<sequence>MIAEHLVRRGLATRTETLDVRPLTGGVSNDVFAATGPGVDVVVKRALRRLRVAQTWTADPARITTEGRALRLAGRITPGAVPRVLDLDDGYLVISRAPRTWHTWKDELLAGTVRPSVAGELGHLLGRWQRETAAMPGVLHDFADRTVFTQLRVDPFHRAIRRRHPDLAGPIDTTLSVMAETTTCLVHGDYTPKNVLVDPDGHQLWVIDWEVAHAGDPTFDPAWTVGHLLLKSLHRPTAAPACAAAAHEFLDALEVPLDENQLIRQTGCLVLSRVDGTSPVDYLAPTARDRARALGRRLLLDPPDVVTDIWKDLT</sequence>
<evidence type="ECO:0000256" key="2">
    <source>
        <dbReference type="ARBA" id="ARBA00022679"/>
    </source>
</evidence>
<keyword evidence="4" id="KW-0418">Kinase</keyword>
<dbReference type="EMBL" id="CP091196">
    <property type="protein sequence ID" value="UQS24770.1"/>
    <property type="molecule type" value="Genomic_DNA"/>
</dbReference>
<evidence type="ECO:0000259" key="6">
    <source>
        <dbReference type="Pfam" id="PF01636"/>
    </source>
</evidence>
<dbReference type="InterPro" id="IPR002575">
    <property type="entry name" value="Aminoglycoside_PTrfase"/>
</dbReference>
<gene>
    <name evidence="7" type="ORF">L1857_19060</name>
</gene>
<dbReference type="Proteomes" id="UP000830158">
    <property type="component" value="Chromosome"/>
</dbReference>
<evidence type="ECO:0000313" key="7">
    <source>
        <dbReference type="EMBL" id="UQS24770.1"/>
    </source>
</evidence>
<evidence type="ECO:0000256" key="5">
    <source>
        <dbReference type="ARBA" id="ARBA00022840"/>
    </source>
</evidence>
<keyword evidence="2" id="KW-0808">Transferase</keyword>
<dbReference type="PANTHER" id="PTHR34273">
    <property type="entry name" value="METHYLTHIORIBOSE KINASE"/>
    <property type="match status" value="1"/>
</dbReference>
<dbReference type="Gene3D" id="3.30.200.20">
    <property type="entry name" value="Phosphorylase Kinase, domain 1"/>
    <property type="match status" value="1"/>
</dbReference>
<protein>
    <submittedName>
        <fullName evidence="7">Aminoglycoside phosphotransferase family protein</fullName>
    </submittedName>
</protein>
<dbReference type="SUPFAM" id="SSF56112">
    <property type="entry name" value="Protein kinase-like (PK-like)"/>
    <property type="match status" value="1"/>
</dbReference>
<dbReference type="Gene3D" id="3.90.1200.10">
    <property type="match status" value="1"/>
</dbReference>
<dbReference type="RefSeq" id="WP_094005514.1">
    <property type="nucleotide sequence ID" value="NZ_CP091196.1"/>
</dbReference>
<evidence type="ECO:0000256" key="4">
    <source>
        <dbReference type="ARBA" id="ARBA00022777"/>
    </source>
</evidence>
<keyword evidence="3" id="KW-0547">Nucleotide-binding</keyword>
<feature type="domain" description="Aminoglycoside phosphotransferase" evidence="6">
    <location>
        <begin position="19"/>
        <end position="225"/>
    </location>
</feature>
<proteinExistence type="inferred from homology"/>
<keyword evidence="5" id="KW-0067">ATP-binding</keyword>
<keyword evidence="8" id="KW-1185">Reference proteome</keyword>
<dbReference type="PANTHER" id="PTHR34273:SF2">
    <property type="entry name" value="METHYLTHIORIBOSE KINASE"/>
    <property type="match status" value="1"/>
</dbReference>
<accession>A0ABY4NXH7</accession>
<dbReference type="InterPro" id="IPR011009">
    <property type="entry name" value="Kinase-like_dom_sf"/>
</dbReference>